<protein>
    <submittedName>
        <fullName evidence="1">Uncharacterized protein</fullName>
    </submittedName>
</protein>
<reference evidence="1" key="1">
    <citation type="submission" date="2021-03" db="EMBL/GenBank/DDBJ databases">
        <title>Chromosome level genome of the anhydrobiotic midge Polypedilum vanderplanki.</title>
        <authorList>
            <person name="Yoshida Y."/>
            <person name="Kikawada T."/>
            <person name="Gusev O."/>
        </authorList>
    </citation>
    <scope>NUCLEOTIDE SEQUENCE</scope>
    <source>
        <strain evidence="1">NIAS01</strain>
        <tissue evidence="1">Whole body or cell culture</tissue>
    </source>
</reference>
<dbReference type="Proteomes" id="UP001107558">
    <property type="component" value="Chromosome 3"/>
</dbReference>
<proteinExistence type="predicted"/>
<accession>A0A9J6BU93</accession>
<sequence length="102" mass="11889">MVGNNILLSDDFLPKVLYIIYRELSKKIQIEDMNENQLTGAIVPKIYEDKAIYDLFIQLRDIFEEMLQHVGFQNLHQPLNVMLGNIYDILTNPFTSGAFFSF</sequence>
<evidence type="ECO:0000313" key="1">
    <source>
        <dbReference type="EMBL" id="KAG5672862.1"/>
    </source>
</evidence>
<dbReference type="AlphaFoldDB" id="A0A9J6BU93"/>
<dbReference type="EMBL" id="JADBJN010000003">
    <property type="protein sequence ID" value="KAG5672862.1"/>
    <property type="molecule type" value="Genomic_DNA"/>
</dbReference>
<gene>
    <name evidence="1" type="ORF">PVAND_002951</name>
</gene>
<organism evidence="1 2">
    <name type="scientific">Polypedilum vanderplanki</name>
    <name type="common">Sleeping chironomid midge</name>
    <dbReference type="NCBI Taxonomy" id="319348"/>
    <lineage>
        <taxon>Eukaryota</taxon>
        <taxon>Metazoa</taxon>
        <taxon>Ecdysozoa</taxon>
        <taxon>Arthropoda</taxon>
        <taxon>Hexapoda</taxon>
        <taxon>Insecta</taxon>
        <taxon>Pterygota</taxon>
        <taxon>Neoptera</taxon>
        <taxon>Endopterygota</taxon>
        <taxon>Diptera</taxon>
        <taxon>Nematocera</taxon>
        <taxon>Chironomoidea</taxon>
        <taxon>Chironomidae</taxon>
        <taxon>Chironominae</taxon>
        <taxon>Polypedilum</taxon>
        <taxon>Polypedilum</taxon>
    </lineage>
</organism>
<keyword evidence="2" id="KW-1185">Reference proteome</keyword>
<evidence type="ECO:0000313" key="2">
    <source>
        <dbReference type="Proteomes" id="UP001107558"/>
    </source>
</evidence>
<comment type="caution">
    <text evidence="1">The sequence shown here is derived from an EMBL/GenBank/DDBJ whole genome shotgun (WGS) entry which is preliminary data.</text>
</comment>
<name>A0A9J6BU93_POLVA</name>